<gene>
    <name evidence="11" type="ORF">GCM10022383_11500</name>
</gene>
<keyword evidence="9" id="KW-0812">Transmembrane</keyword>
<evidence type="ECO:0000256" key="2">
    <source>
        <dbReference type="ARBA" id="ARBA00012438"/>
    </source>
</evidence>
<comment type="caution">
    <text evidence="11">The sequence shown here is derived from an EMBL/GenBank/DDBJ whole genome shotgun (WGS) entry which is preliminary data.</text>
</comment>
<comment type="catalytic activity">
    <reaction evidence="1">
        <text>ATP + protein L-histidine = ADP + protein N-phospho-L-histidine.</text>
        <dbReference type="EC" id="2.7.13.3"/>
    </reaction>
</comment>
<keyword evidence="9" id="KW-1133">Transmembrane helix</keyword>
<reference evidence="12" key="1">
    <citation type="journal article" date="2019" name="Int. J. Syst. Evol. Microbiol.">
        <title>The Global Catalogue of Microorganisms (GCM) 10K type strain sequencing project: providing services to taxonomists for standard genome sequencing and annotation.</title>
        <authorList>
            <consortium name="The Broad Institute Genomics Platform"/>
            <consortium name="The Broad Institute Genome Sequencing Center for Infectious Disease"/>
            <person name="Wu L."/>
            <person name="Ma J."/>
        </authorList>
    </citation>
    <scope>NUCLEOTIDE SEQUENCE [LARGE SCALE GENOMIC DNA]</scope>
    <source>
        <strain evidence="12">JCM 17024</strain>
    </source>
</reference>
<dbReference type="SUPFAM" id="SSF55874">
    <property type="entry name" value="ATPase domain of HSP90 chaperone/DNA topoisomerase II/histidine kinase"/>
    <property type="match status" value="1"/>
</dbReference>
<organism evidence="11 12">
    <name type="scientific">Microbacterium soli</name>
    <dbReference type="NCBI Taxonomy" id="446075"/>
    <lineage>
        <taxon>Bacteria</taxon>
        <taxon>Bacillati</taxon>
        <taxon>Actinomycetota</taxon>
        <taxon>Actinomycetes</taxon>
        <taxon>Micrococcales</taxon>
        <taxon>Microbacteriaceae</taxon>
        <taxon>Microbacterium</taxon>
    </lineage>
</organism>
<evidence type="ECO:0000313" key="11">
    <source>
        <dbReference type="EMBL" id="GAA3934794.1"/>
    </source>
</evidence>
<protein>
    <recommendedName>
        <fullName evidence="2">histidine kinase</fullName>
        <ecNumber evidence="2">2.7.13.3</ecNumber>
    </recommendedName>
</protein>
<keyword evidence="6" id="KW-0418">Kinase</keyword>
<evidence type="ECO:0000256" key="5">
    <source>
        <dbReference type="ARBA" id="ARBA00022741"/>
    </source>
</evidence>
<keyword evidence="3" id="KW-0597">Phosphoprotein</keyword>
<dbReference type="Pfam" id="PF07730">
    <property type="entry name" value="HisKA_3"/>
    <property type="match status" value="1"/>
</dbReference>
<evidence type="ECO:0000256" key="4">
    <source>
        <dbReference type="ARBA" id="ARBA00022679"/>
    </source>
</evidence>
<feature type="transmembrane region" description="Helical" evidence="9">
    <location>
        <begin position="277"/>
        <end position="297"/>
    </location>
</feature>
<keyword evidence="8" id="KW-0902">Two-component regulatory system</keyword>
<dbReference type="Proteomes" id="UP001501591">
    <property type="component" value="Unassembled WGS sequence"/>
</dbReference>
<dbReference type="InterPro" id="IPR011712">
    <property type="entry name" value="Sig_transdc_His_kin_sub3_dim/P"/>
</dbReference>
<dbReference type="InterPro" id="IPR050482">
    <property type="entry name" value="Sensor_HK_TwoCompSys"/>
</dbReference>
<dbReference type="EMBL" id="BAABCP010000001">
    <property type="protein sequence ID" value="GAA3934794.1"/>
    <property type="molecule type" value="Genomic_DNA"/>
</dbReference>
<feature type="transmembrane region" description="Helical" evidence="9">
    <location>
        <begin position="6"/>
        <end position="26"/>
    </location>
</feature>
<evidence type="ECO:0000259" key="10">
    <source>
        <dbReference type="Pfam" id="PF07730"/>
    </source>
</evidence>
<proteinExistence type="predicted"/>
<keyword evidence="5" id="KW-0547">Nucleotide-binding</keyword>
<keyword evidence="9" id="KW-0472">Membrane</keyword>
<keyword evidence="12" id="KW-1185">Reference proteome</keyword>
<evidence type="ECO:0000256" key="3">
    <source>
        <dbReference type="ARBA" id="ARBA00022553"/>
    </source>
</evidence>
<dbReference type="PANTHER" id="PTHR24421:SF10">
    <property type="entry name" value="NITRATE_NITRITE SENSOR PROTEIN NARQ"/>
    <property type="match status" value="1"/>
</dbReference>
<evidence type="ECO:0000256" key="9">
    <source>
        <dbReference type="SAM" id="Phobius"/>
    </source>
</evidence>
<dbReference type="PANTHER" id="PTHR24421">
    <property type="entry name" value="NITRATE/NITRITE SENSOR PROTEIN NARX-RELATED"/>
    <property type="match status" value="1"/>
</dbReference>
<evidence type="ECO:0000313" key="12">
    <source>
        <dbReference type="Proteomes" id="UP001501591"/>
    </source>
</evidence>
<keyword evidence="7" id="KW-0067">ATP-binding</keyword>
<dbReference type="Gene3D" id="3.30.565.10">
    <property type="entry name" value="Histidine kinase-like ATPase, C-terminal domain"/>
    <property type="match status" value="1"/>
</dbReference>
<keyword evidence="4" id="KW-0808">Transferase</keyword>
<accession>A0ABP7N1R5</accession>
<evidence type="ECO:0000256" key="6">
    <source>
        <dbReference type="ARBA" id="ARBA00022777"/>
    </source>
</evidence>
<feature type="domain" description="Signal transduction histidine kinase subgroup 3 dimerisation and phosphoacceptor" evidence="10">
    <location>
        <begin position="60"/>
        <end position="116"/>
    </location>
</feature>
<evidence type="ECO:0000256" key="8">
    <source>
        <dbReference type="ARBA" id="ARBA00023012"/>
    </source>
</evidence>
<evidence type="ECO:0000256" key="7">
    <source>
        <dbReference type="ARBA" id="ARBA00022840"/>
    </source>
</evidence>
<dbReference type="CDD" id="cd16917">
    <property type="entry name" value="HATPase_UhpB-NarQ-NarX-like"/>
    <property type="match status" value="1"/>
</dbReference>
<dbReference type="InterPro" id="IPR036890">
    <property type="entry name" value="HATPase_C_sf"/>
</dbReference>
<sequence length="377" mass="40339">MSDVLVWVAISLPVSVAAVLTGRLMLLRRQEAELGWELAAQKESRAVETEQRIRSAHAAELSRTIHDDLGHRLTLASIEAAALRTRAGTDLAPDLERLRASIAECVEALNRSVSGLSLEAEGSGLEESIEHIADTVRQTETPVQVDIQVARNLAGSTPSSTTTSTAISVVREGCTNALRHAPGAPIRIRIRSDRDEVVIGVENDAVDTAVGPTISPTGGRGLRGLRTQVEELGGSLKTGPSGDGWHIRASLPLQATTGVNEARRTLMHRRRRTRRMLIALPVATAALMIAIPVGMVLGQAALSRLSATDFAAITVGESESSARSRLPIVEMEAPPQQVGSGDCRHYESTFSPFERTEVYEVCFTNGQVNSTTTIPAP</sequence>
<dbReference type="EC" id="2.7.13.3" evidence="2"/>
<evidence type="ECO:0000256" key="1">
    <source>
        <dbReference type="ARBA" id="ARBA00000085"/>
    </source>
</evidence>
<dbReference type="RefSeq" id="WP_344818574.1">
    <property type="nucleotide sequence ID" value="NZ_BAABCP010000001.1"/>
</dbReference>
<name>A0ABP7N1R5_9MICO</name>